<evidence type="ECO:0000313" key="2">
    <source>
        <dbReference type="Proteomes" id="UP000829196"/>
    </source>
</evidence>
<evidence type="ECO:0008006" key="3">
    <source>
        <dbReference type="Google" id="ProtNLM"/>
    </source>
</evidence>
<comment type="caution">
    <text evidence="1">The sequence shown here is derived from an EMBL/GenBank/DDBJ whole genome shotgun (WGS) entry which is preliminary data.</text>
</comment>
<proteinExistence type="predicted"/>
<dbReference type="InterPro" id="IPR040256">
    <property type="entry name" value="At4g02000-like"/>
</dbReference>
<dbReference type="PANTHER" id="PTHR31286">
    <property type="entry name" value="GLYCINE-RICH CELL WALL STRUCTURAL PROTEIN 1.8-LIKE"/>
    <property type="match status" value="1"/>
</dbReference>
<accession>A0A8T3ACJ2</accession>
<dbReference type="Proteomes" id="UP000829196">
    <property type="component" value="Unassembled WGS sequence"/>
</dbReference>
<gene>
    <name evidence="1" type="ORF">KFK09_023908</name>
</gene>
<dbReference type="EMBL" id="JAGYWB010000017">
    <property type="protein sequence ID" value="KAI0493783.1"/>
    <property type="molecule type" value="Genomic_DNA"/>
</dbReference>
<name>A0A8T3ACJ2_DENNO</name>
<dbReference type="OrthoDB" id="1304206at2759"/>
<dbReference type="PANTHER" id="PTHR31286:SF180">
    <property type="entry name" value="OS10G0362600 PROTEIN"/>
    <property type="match status" value="1"/>
</dbReference>
<sequence length="90" mass="10482">MRLLKWSLNFDVREESPIASVWIVFPNLHLHFFNTHILFGMVSVFGRPLQTDQATSSLSRPYVARVLVELDVTKKYSHEIWLGSKVNGYF</sequence>
<dbReference type="AlphaFoldDB" id="A0A8T3ACJ2"/>
<keyword evidence="2" id="KW-1185">Reference proteome</keyword>
<evidence type="ECO:0000313" key="1">
    <source>
        <dbReference type="EMBL" id="KAI0493783.1"/>
    </source>
</evidence>
<protein>
    <recommendedName>
        <fullName evidence="3">DUF4283 domain-containing protein</fullName>
    </recommendedName>
</protein>
<reference evidence="1" key="1">
    <citation type="journal article" date="2022" name="Front. Genet.">
        <title>Chromosome-Scale Assembly of the Dendrobium nobile Genome Provides Insights Into the Molecular Mechanism of the Biosynthesis of the Medicinal Active Ingredient of Dendrobium.</title>
        <authorList>
            <person name="Xu Q."/>
            <person name="Niu S.-C."/>
            <person name="Li K.-L."/>
            <person name="Zheng P.-J."/>
            <person name="Zhang X.-J."/>
            <person name="Jia Y."/>
            <person name="Liu Y."/>
            <person name="Niu Y.-X."/>
            <person name="Yu L.-H."/>
            <person name="Chen D.-F."/>
            <person name="Zhang G.-Q."/>
        </authorList>
    </citation>
    <scope>NUCLEOTIDE SEQUENCE</scope>
    <source>
        <tissue evidence="1">Leaf</tissue>
    </source>
</reference>
<organism evidence="1 2">
    <name type="scientific">Dendrobium nobile</name>
    <name type="common">Orchid</name>
    <dbReference type="NCBI Taxonomy" id="94219"/>
    <lineage>
        <taxon>Eukaryota</taxon>
        <taxon>Viridiplantae</taxon>
        <taxon>Streptophyta</taxon>
        <taxon>Embryophyta</taxon>
        <taxon>Tracheophyta</taxon>
        <taxon>Spermatophyta</taxon>
        <taxon>Magnoliopsida</taxon>
        <taxon>Liliopsida</taxon>
        <taxon>Asparagales</taxon>
        <taxon>Orchidaceae</taxon>
        <taxon>Epidendroideae</taxon>
        <taxon>Malaxideae</taxon>
        <taxon>Dendrobiinae</taxon>
        <taxon>Dendrobium</taxon>
    </lineage>
</organism>